<evidence type="ECO:0000313" key="9">
    <source>
        <dbReference type="EMBL" id="KXN66627.1"/>
    </source>
</evidence>
<dbReference type="AlphaFoldDB" id="A0A137NV41"/>
<keyword evidence="7 8" id="KW-0472">Membrane</keyword>
<accession>A0A137NV41</accession>
<organism evidence="9 10">
    <name type="scientific">Conidiobolus coronatus (strain ATCC 28846 / CBS 209.66 / NRRL 28638)</name>
    <name type="common">Delacroixia coronata</name>
    <dbReference type="NCBI Taxonomy" id="796925"/>
    <lineage>
        <taxon>Eukaryota</taxon>
        <taxon>Fungi</taxon>
        <taxon>Fungi incertae sedis</taxon>
        <taxon>Zoopagomycota</taxon>
        <taxon>Entomophthoromycotina</taxon>
        <taxon>Entomophthoromycetes</taxon>
        <taxon>Entomophthorales</taxon>
        <taxon>Ancylistaceae</taxon>
        <taxon>Conidiobolus</taxon>
    </lineage>
</organism>
<evidence type="ECO:0000256" key="2">
    <source>
        <dbReference type="ARBA" id="ARBA00022448"/>
    </source>
</evidence>
<keyword evidence="2" id="KW-0813">Transport</keyword>
<dbReference type="PANTHER" id="PTHR33281">
    <property type="entry name" value="UPF0187 PROTEIN YNEE"/>
    <property type="match status" value="1"/>
</dbReference>
<dbReference type="EMBL" id="KQ964704">
    <property type="protein sequence ID" value="KXN66627.1"/>
    <property type="molecule type" value="Genomic_DNA"/>
</dbReference>
<feature type="transmembrane region" description="Helical" evidence="8">
    <location>
        <begin position="40"/>
        <end position="62"/>
    </location>
</feature>
<proteinExistence type="predicted"/>
<keyword evidence="5 8" id="KW-1133">Transmembrane helix</keyword>
<dbReference type="STRING" id="796925.A0A137NV41"/>
<keyword evidence="6" id="KW-0406">Ion transport</keyword>
<reference evidence="9 10" key="1">
    <citation type="journal article" date="2015" name="Genome Biol. Evol.">
        <title>Phylogenomic analyses indicate that early fungi evolved digesting cell walls of algal ancestors of land plants.</title>
        <authorList>
            <person name="Chang Y."/>
            <person name="Wang S."/>
            <person name="Sekimoto S."/>
            <person name="Aerts A.L."/>
            <person name="Choi C."/>
            <person name="Clum A."/>
            <person name="LaButti K.M."/>
            <person name="Lindquist E.A."/>
            <person name="Yee Ngan C."/>
            <person name="Ohm R.A."/>
            <person name="Salamov A.A."/>
            <person name="Grigoriev I.V."/>
            <person name="Spatafora J.W."/>
            <person name="Berbee M.L."/>
        </authorList>
    </citation>
    <scope>NUCLEOTIDE SEQUENCE [LARGE SCALE GENOMIC DNA]</scope>
    <source>
        <strain evidence="9 10">NRRL 28638</strain>
    </source>
</reference>
<dbReference type="Pfam" id="PF25539">
    <property type="entry name" value="Bestrophin_2"/>
    <property type="match status" value="1"/>
</dbReference>
<evidence type="ECO:0000256" key="5">
    <source>
        <dbReference type="ARBA" id="ARBA00022989"/>
    </source>
</evidence>
<keyword evidence="10" id="KW-1185">Reference proteome</keyword>
<comment type="subcellular location">
    <subcellularLocation>
        <location evidence="1">Cell membrane</location>
        <topology evidence="1">Multi-pass membrane protein</topology>
    </subcellularLocation>
</comment>
<gene>
    <name evidence="9" type="ORF">CONCODRAFT_11483</name>
</gene>
<feature type="transmembrane region" description="Helical" evidence="8">
    <location>
        <begin position="68"/>
        <end position="88"/>
    </location>
</feature>
<evidence type="ECO:0000256" key="6">
    <source>
        <dbReference type="ARBA" id="ARBA00023065"/>
    </source>
</evidence>
<evidence type="ECO:0000256" key="7">
    <source>
        <dbReference type="ARBA" id="ARBA00023136"/>
    </source>
</evidence>
<evidence type="ECO:0000256" key="1">
    <source>
        <dbReference type="ARBA" id="ARBA00004651"/>
    </source>
</evidence>
<evidence type="ECO:0000313" key="10">
    <source>
        <dbReference type="Proteomes" id="UP000070444"/>
    </source>
</evidence>
<protein>
    <submittedName>
        <fullName evidence="9">UPF0187-domain-containing protein</fullName>
    </submittedName>
</protein>
<dbReference type="InterPro" id="IPR044669">
    <property type="entry name" value="YneE/VCCN1/2-like"/>
</dbReference>
<keyword evidence="3" id="KW-1003">Cell membrane</keyword>
<dbReference type="PANTHER" id="PTHR33281:SF19">
    <property type="entry name" value="VOLTAGE-DEPENDENT ANION CHANNEL-FORMING PROTEIN YNEE"/>
    <property type="match status" value="1"/>
</dbReference>
<evidence type="ECO:0000256" key="4">
    <source>
        <dbReference type="ARBA" id="ARBA00022692"/>
    </source>
</evidence>
<dbReference type="GO" id="GO:0005254">
    <property type="term" value="F:chloride channel activity"/>
    <property type="evidence" value="ECO:0007669"/>
    <property type="project" value="InterPro"/>
</dbReference>
<dbReference type="Proteomes" id="UP000070444">
    <property type="component" value="Unassembled WGS sequence"/>
</dbReference>
<keyword evidence="4 8" id="KW-0812">Transmembrane</keyword>
<sequence length="366" mass="41549">MSDETVALNIGNSYKQIKEHDVNKASFFTYPDILRVKGSVLFNILPQVTFMMLFAGVNVLISKYHYNLALPNSIIPSLSVVIGLLLVFRTNNAYDRYYEGRKLWTTIRSSVRNLSRTISFIPVENQQDVEEKVDALKLLVAYAVSVKDYLRDESDKYHQLIDDILPPRLRSDKFNAIELDFDNNNYNTGYGSIAHSIRSTASSCHRLVPDLTNPLASLPLEIVTELNTYILKQKALNRLDPQTNNNINGTISGLVNSLGSLERIRRTPIPIAYVIHMKQVVFLYCSTLPLTLSDLGYWSIPLTGLISFVLYGIDGIGQQIEDPFGYDENDLPLDQICFELRKELEFTINKTLEPESFGLAKYNFKS</sequence>
<dbReference type="GO" id="GO:0005886">
    <property type="term" value="C:plasma membrane"/>
    <property type="evidence" value="ECO:0007669"/>
    <property type="project" value="UniProtKB-SubCell"/>
</dbReference>
<name>A0A137NV41_CONC2</name>
<evidence type="ECO:0000256" key="3">
    <source>
        <dbReference type="ARBA" id="ARBA00022475"/>
    </source>
</evidence>
<evidence type="ECO:0000256" key="8">
    <source>
        <dbReference type="SAM" id="Phobius"/>
    </source>
</evidence>
<dbReference type="OrthoDB" id="1368at2759"/>